<keyword evidence="8" id="KW-1133">Transmembrane helix</keyword>
<name>A0A6P6XW19_DERPT</name>
<comment type="cofactor">
    <cofactor evidence="1">
        <name>Zn(2+)</name>
        <dbReference type="ChEBI" id="CHEBI:29105"/>
    </cofactor>
</comment>
<keyword evidence="11" id="KW-1185">Reference proteome</keyword>
<dbReference type="KEGG" id="dpte:113790609"/>
<dbReference type="InterPro" id="IPR018497">
    <property type="entry name" value="Peptidase_M13_C"/>
</dbReference>
<evidence type="ECO:0000259" key="10">
    <source>
        <dbReference type="Pfam" id="PF05649"/>
    </source>
</evidence>
<dbReference type="AlphaFoldDB" id="A0A6P6XW19"/>
<keyword evidence="7" id="KW-0482">Metalloprotease</keyword>
<dbReference type="Proteomes" id="UP000515146">
    <property type="component" value="Unplaced"/>
</dbReference>
<dbReference type="InterPro" id="IPR024079">
    <property type="entry name" value="MetalloPept_cat_dom_sf"/>
</dbReference>
<comment type="similarity">
    <text evidence="2">Belongs to the peptidase M13 family.</text>
</comment>
<keyword evidence="5" id="KW-0378">Hydrolase</keyword>
<organism evidence="11 12">
    <name type="scientific">Dermatophagoides pteronyssinus</name>
    <name type="common">European house dust mite</name>
    <dbReference type="NCBI Taxonomy" id="6956"/>
    <lineage>
        <taxon>Eukaryota</taxon>
        <taxon>Metazoa</taxon>
        <taxon>Ecdysozoa</taxon>
        <taxon>Arthropoda</taxon>
        <taxon>Chelicerata</taxon>
        <taxon>Arachnida</taxon>
        <taxon>Acari</taxon>
        <taxon>Acariformes</taxon>
        <taxon>Sarcoptiformes</taxon>
        <taxon>Astigmata</taxon>
        <taxon>Psoroptidia</taxon>
        <taxon>Analgoidea</taxon>
        <taxon>Pyroglyphidae</taxon>
        <taxon>Dermatophagoidinae</taxon>
        <taxon>Dermatophagoides</taxon>
    </lineage>
</organism>
<evidence type="ECO:0000256" key="4">
    <source>
        <dbReference type="ARBA" id="ARBA00022723"/>
    </source>
</evidence>
<dbReference type="InterPro" id="IPR042089">
    <property type="entry name" value="Peptidase_M13_dom_2"/>
</dbReference>
<dbReference type="InterPro" id="IPR008753">
    <property type="entry name" value="Peptidase_M13_N"/>
</dbReference>
<feature type="transmembrane region" description="Helical" evidence="8">
    <location>
        <begin position="7"/>
        <end position="25"/>
    </location>
</feature>
<dbReference type="InParanoid" id="A0A6P6XW19"/>
<dbReference type="OrthoDB" id="6487182at2759"/>
<dbReference type="OMA" id="RIWIDEW"/>
<dbReference type="PRINTS" id="PR00786">
    <property type="entry name" value="NEPRILYSIN"/>
</dbReference>
<keyword evidence="4" id="KW-0479">Metal-binding</keyword>
<evidence type="ECO:0000313" key="11">
    <source>
        <dbReference type="Proteomes" id="UP000515146"/>
    </source>
</evidence>
<proteinExistence type="inferred from homology"/>
<feature type="domain" description="Peptidase M13 N-terminal" evidence="10">
    <location>
        <begin position="54"/>
        <end position="310"/>
    </location>
</feature>
<evidence type="ECO:0000256" key="3">
    <source>
        <dbReference type="ARBA" id="ARBA00022670"/>
    </source>
</evidence>
<dbReference type="Gene3D" id="3.40.390.10">
    <property type="entry name" value="Collagenase (Catalytic Domain)"/>
    <property type="match status" value="2"/>
</dbReference>
<evidence type="ECO:0000256" key="8">
    <source>
        <dbReference type="SAM" id="Phobius"/>
    </source>
</evidence>
<dbReference type="Pfam" id="PF01431">
    <property type="entry name" value="Peptidase_M13"/>
    <property type="match status" value="1"/>
</dbReference>
<sequence>MISLWNGSIVLISSLFIFNVFLYYYELEQKNCRNDACINLTNEIFNSIDYSVNPCDDFYQFVCGNWIRHVQIPSELDLIDPMVIVKLNVEQQLGYVLDNSWDIQQNQINRKIIKSNSLAVEWAVKLYQLCKNTPPPKYSKSFEKKFYEKWSKLELPNELNWPIVKKRDRKLLNQYFDDNWIEIYAIFYYEFGFGPIFEFEVSEIEWDRDSVIFCFNRFILETSNDQQRFNDRPKELLKIIKTFYPSINISDEVIYQAIMEVIQMEKSILSAINDEIDDTELYRIQLKNLYNRTEPGNMTKFLNKLTLYSQQIKTNISTQQWTDEDFVAMEYSLEKLLPKTADECFEIMYDDKYELQFALARIWIDEWLKIGSKLKTIEMINYLKQAAIQSIKTNKWLDKQTKNRVIDKIRAIVDDVAFPEWILMDDELDAYFGMFGLLKYQIPDNYFDAFIQMKQLITTEILLRTKERSSWKFAVRSPLIVNAAYINLKNMIHIAASILNSPIFDPELPFYINYGIFGYVIAHEITHSLDENGMTYNKVGFKTEWWTNKSITKFENLTECFIHLYDEHNDQWKKLYNSYRTLGENIADNGGIRIAYQAYRLRYKRLKYFGQNAKLLPNLSTNFTIDQLFFISYARLFCRKETKNHEKLTAEYDYHSPNKYRVNIVLGNFEIFSKIFNCSRKSKLNFNQRCIMW</sequence>
<evidence type="ECO:0000256" key="5">
    <source>
        <dbReference type="ARBA" id="ARBA00022801"/>
    </source>
</evidence>
<evidence type="ECO:0000256" key="7">
    <source>
        <dbReference type="ARBA" id="ARBA00023049"/>
    </source>
</evidence>
<keyword evidence="3" id="KW-0645">Protease</keyword>
<evidence type="ECO:0000256" key="6">
    <source>
        <dbReference type="ARBA" id="ARBA00022833"/>
    </source>
</evidence>
<dbReference type="PANTHER" id="PTHR11733">
    <property type="entry name" value="ZINC METALLOPROTEASE FAMILY M13 NEPRILYSIN-RELATED"/>
    <property type="match status" value="1"/>
</dbReference>
<keyword evidence="6" id="KW-0862">Zinc</keyword>
<protein>
    <submittedName>
        <fullName evidence="12">Neprilysin-1-like</fullName>
    </submittedName>
</protein>
<dbReference type="PANTHER" id="PTHR11733:SF232">
    <property type="entry name" value="NEPRILYSIN METALLOPEPTIDASE FAMILY"/>
    <property type="match status" value="1"/>
</dbReference>
<accession>A0A6P6XW19</accession>
<keyword evidence="8" id="KW-0472">Membrane</keyword>
<evidence type="ECO:0000256" key="1">
    <source>
        <dbReference type="ARBA" id="ARBA00001947"/>
    </source>
</evidence>
<dbReference type="Gene3D" id="1.10.1380.10">
    <property type="entry name" value="Neutral endopeptidase , domain2"/>
    <property type="match status" value="1"/>
</dbReference>
<evidence type="ECO:0000259" key="9">
    <source>
        <dbReference type="Pfam" id="PF01431"/>
    </source>
</evidence>
<dbReference type="PROSITE" id="PS51885">
    <property type="entry name" value="NEPRILYSIN"/>
    <property type="match status" value="1"/>
</dbReference>
<dbReference type="GO" id="GO:0004222">
    <property type="term" value="F:metalloendopeptidase activity"/>
    <property type="evidence" value="ECO:0007669"/>
    <property type="project" value="InterPro"/>
</dbReference>
<feature type="domain" description="Peptidase M13 C-terminal" evidence="9">
    <location>
        <begin position="482"/>
        <end position="690"/>
    </location>
</feature>
<dbReference type="CDD" id="cd08662">
    <property type="entry name" value="M13"/>
    <property type="match status" value="1"/>
</dbReference>
<dbReference type="Pfam" id="PF05649">
    <property type="entry name" value="Peptidase_M13_N"/>
    <property type="match status" value="2"/>
</dbReference>
<dbReference type="GO" id="GO:0016485">
    <property type="term" value="P:protein processing"/>
    <property type="evidence" value="ECO:0007669"/>
    <property type="project" value="TreeGrafter"/>
</dbReference>
<keyword evidence="8" id="KW-0812">Transmembrane</keyword>
<dbReference type="InterPro" id="IPR000718">
    <property type="entry name" value="Peptidase_M13"/>
</dbReference>
<evidence type="ECO:0000256" key="2">
    <source>
        <dbReference type="ARBA" id="ARBA00007357"/>
    </source>
</evidence>
<dbReference type="SUPFAM" id="SSF55486">
    <property type="entry name" value="Metalloproteases ('zincins'), catalytic domain"/>
    <property type="match status" value="1"/>
</dbReference>
<gene>
    <name evidence="12" type="primary">LOC113790609</name>
</gene>
<dbReference type="RefSeq" id="XP_027196099.1">
    <property type="nucleotide sequence ID" value="XM_027340298.1"/>
</dbReference>
<reference evidence="12" key="1">
    <citation type="submission" date="2025-08" db="UniProtKB">
        <authorList>
            <consortium name="RefSeq"/>
        </authorList>
    </citation>
    <scope>IDENTIFICATION</scope>
    <source>
        <strain evidence="12">Airmid</strain>
    </source>
</reference>
<evidence type="ECO:0000313" key="12">
    <source>
        <dbReference type="RefSeq" id="XP_027196099.1"/>
    </source>
</evidence>
<dbReference type="GO" id="GO:0046872">
    <property type="term" value="F:metal ion binding"/>
    <property type="evidence" value="ECO:0007669"/>
    <property type="project" value="UniProtKB-KW"/>
</dbReference>
<dbReference type="GO" id="GO:0005886">
    <property type="term" value="C:plasma membrane"/>
    <property type="evidence" value="ECO:0007669"/>
    <property type="project" value="TreeGrafter"/>
</dbReference>
<feature type="domain" description="Peptidase M13 N-terminal" evidence="10">
    <location>
        <begin position="342"/>
        <end position="419"/>
    </location>
</feature>